<dbReference type="AlphaFoldDB" id="A0A0E9VUK4"/>
<reference evidence="1" key="1">
    <citation type="submission" date="2014-11" db="EMBL/GenBank/DDBJ databases">
        <authorList>
            <person name="Amaro Gonzalez C."/>
        </authorList>
    </citation>
    <scope>NUCLEOTIDE SEQUENCE</scope>
</reference>
<sequence>MKAFQGVEWGIVLLLKLYQLPWNLVHQWNGSPLILSTNRIVLVLIFGRNPPGDPRF</sequence>
<organism evidence="1">
    <name type="scientific">Anguilla anguilla</name>
    <name type="common">European freshwater eel</name>
    <name type="synonym">Muraena anguilla</name>
    <dbReference type="NCBI Taxonomy" id="7936"/>
    <lineage>
        <taxon>Eukaryota</taxon>
        <taxon>Metazoa</taxon>
        <taxon>Chordata</taxon>
        <taxon>Craniata</taxon>
        <taxon>Vertebrata</taxon>
        <taxon>Euteleostomi</taxon>
        <taxon>Actinopterygii</taxon>
        <taxon>Neopterygii</taxon>
        <taxon>Teleostei</taxon>
        <taxon>Anguilliformes</taxon>
        <taxon>Anguillidae</taxon>
        <taxon>Anguilla</taxon>
    </lineage>
</organism>
<evidence type="ECO:0000313" key="1">
    <source>
        <dbReference type="EMBL" id="JAH80948.1"/>
    </source>
</evidence>
<name>A0A0E9VUK4_ANGAN</name>
<reference evidence="1" key="2">
    <citation type="journal article" date="2015" name="Fish Shellfish Immunol.">
        <title>Early steps in the European eel (Anguilla anguilla)-Vibrio vulnificus interaction in the gills: Role of the RtxA13 toxin.</title>
        <authorList>
            <person name="Callol A."/>
            <person name="Pajuelo D."/>
            <person name="Ebbesson L."/>
            <person name="Teles M."/>
            <person name="MacKenzie S."/>
            <person name="Amaro C."/>
        </authorList>
    </citation>
    <scope>NUCLEOTIDE SEQUENCE</scope>
</reference>
<protein>
    <submittedName>
        <fullName evidence="1">Uncharacterized protein</fullName>
    </submittedName>
</protein>
<accession>A0A0E9VUK4</accession>
<dbReference type="EMBL" id="GBXM01027629">
    <property type="protein sequence ID" value="JAH80948.1"/>
    <property type="molecule type" value="Transcribed_RNA"/>
</dbReference>
<proteinExistence type="predicted"/>